<dbReference type="Gene3D" id="3.10.129.10">
    <property type="entry name" value="Hotdog Thioesterase"/>
    <property type="match status" value="1"/>
</dbReference>
<comment type="caution">
    <text evidence="4">The sequence shown here is derived from an EMBL/GenBank/DDBJ whole genome shotgun (WGS) entry which is preliminary data.</text>
</comment>
<reference evidence="4 5" key="1">
    <citation type="submission" date="2020-06" db="EMBL/GenBank/DDBJ databases">
        <title>Taxonomy, biology and ecology of Rhodococcus bacteria occurring in California pistachio and other woody hosts as revealed by genome sequence analyses.</title>
        <authorList>
            <person name="Gai Y."/>
            <person name="Riely B."/>
        </authorList>
    </citation>
    <scope>NUCLEOTIDE SEQUENCE [LARGE SCALE GENOMIC DNA]</scope>
    <source>
        <strain evidence="4 5">BP-284</strain>
    </source>
</reference>
<dbReference type="RefSeq" id="WP_068104071.1">
    <property type="nucleotide sequence ID" value="NZ_JABUKE010000009.1"/>
</dbReference>
<evidence type="ECO:0000259" key="2">
    <source>
        <dbReference type="Pfam" id="PF01575"/>
    </source>
</evidence>
<dbReference type="PANTHER" id="PTHR13078">
    <property type="entry name" value="PEROXISOMAL MULTIFUNCTIONAL ENZYME TYPE 2-RELATED"/>
    <property type="match status" value="1"/>
</dbReference>
<accession>A0ABS7NU82</accession>
<evidence type="ECO:0000256" key="1">
    <source>
        <dbReference type="ARBA" id="ARBA00005254"/>
    </source>
</evidence>
<gene>
    <name evidence="4" type="ORF">HQ605_12045</name>
</gene>
<dbReference type="Proteomes" id="UP001520140">
    <property type="component" value="Unassembled WGS sequence"/>
</dbReference>
<evidence type="ECO:0000313" key="5">
    <source>
        <dbReference type="Proteomes" id="UP001520140"/>
    </source>
</evidence>
<dbReference type="EMBL" id="JABUKG010000011">
    <property type="protein sequence ID" value="MBY6321558.1"/>
    <property type="molecule type" value="Genomic_DNA"/>
</dbReference>
<dbReference type="InterPro" id="IPR002539">
    <property type="entry name" value="MaoC-like_dom"/>
</dbReference>
<organism evidence="4 5">
    <name type="scientific">Rhodococcoides kroppenstedtii</name>
    <dbReference type="NCBI Taxonomy" id="293050"/>
    <lineage>
        <taxon>Bacteria</taxon>
        <taxon>Bacillati</taxon>
        <taxon>Actinomycetota</taxon>
        <taxon>Actinomycetes</taxon>
        <taxon>Mycobacteriales</taxon>
        <taxon>Nocardiaceae</taxon>
        <taxon>Rhodococcoides</taxon>
    </lineage>
</organism>
<dbReference type="SUPFAM" id="SSF54637">
    <property type="entry name" value="Thioesterase/thiol ester dehydrase-isomerase"/>
    <property type="match status" value="2"/>
</dbReference>
<name>A0ABS7NU82_9NOCA</name>
<comment type="similarity">
    <text evidence="1">Belongs to the enoyl-CoA hydratase/isomerase family.</text>
</comment>
<dbReference type="Pfam" id="PF01575">
    <property type="entry name" value="MaoC_dehydratas"/>
    <property type="match status" value="1"/>
</dbReference>
<keyword evidence="5" id="KW-1185">Reference proteome</keyword>
<feature type="domain" description="MaoC-like" evidence="2">
    <location>
        <begin position="160"/>
        <end position="263"/>
    </location>
</feature>
<evidence type="ECO:0000259" key="3">
    <source>
        <dbReference type="Pfam" id="PF22622"/>
    </source>
</evidence>
<evidence type="ECO:0000313" key="4">
    <source>
        <dbReference type="EMBL" id="MBY6321558.1"/>
    </source>
</evidence>
<proteinExistence type="inferred from homology"/>
<feature type="domain" description="Peroxisomal multifunctional enzyme type 2-like N-terminal" evidence="3">
    <location>
        <begin position="19"/>
        <end position="144"/>
    </location>
</feature>
<dbReference type="InterPro" id="IPR054357">
    <property type="entry name" value="MFE-2_N"/>
</dbReference>
<protein>
    <submittedName>
        <fullName evidence="4">MaoC family dehydratase N-terminal domain-containing protein</fullName>
    </submittedName>
</protein>
<sequence length="281" mass="29544">MSLDTDLVGSPGPTRRRRWTSADALLYAVGVGAGQAGDPADLPYVTENSAGVEQKVLPTYGVLVGQGGLGRPMGSFDPAMLVHAEQSFELHAPLPVEGDVEVTSTVTSMVDKGSGALITVESSSRTADGGVPMVTTRSSMFVRGETVAGRGIAPPTAEALPTTSPDAVVTYPTRPEQALLYRLSGDRNPLHSDPSFAARAGFDRPILHGLCTYGITGRALIRTACESDGDRLTSMSGRFTRPVRPGQCLTVEVWNMPDGIRFRTSLDDGTVVLDRGSAVVA</sequence>
<dbReference type="InterPro" id="IPR029069">
    <property type="entry name" value="HotDog_dom_sf"/>
</dbReference>
<dbReference type="PANTHER" id="PTHR13078:SF56">
    <property type="entry name" value="PEROXISOMAL MULTIFUNCTIONAL ENZYME TYPE 2"/>
    <property type="match status" value="1"/>
</dbReference>
<dbReference type="Pfam" id="PF22622">
    <property type="entry name" value="MFE-2_hydrat-2_N"/>
    <property type="match status" value="1"/>
</dbReference>
<dbReference type="CDD" id="cd03448">
    <property type="entry name" value="HDE_HSD"/>
    <property type="match status" value="1"/>
</dbReference>